<proteinExistence type="predicted"/>
<dbReference type="SUPFAM" id="SSF46785">
    <property type="entry name" value="Winged helix' DNA-binding domain"/>
    <property type="match status" value="1"/>
</dbReference>
<dbReference type="Pfam" id="PF00392">
    <property type="entry name" value="GntR"/>
    <property type="match status" value="1"/>
</dbReference>
<evidence type="ECO:0000313" key="5">
    <source>
        <dbReference type="EMBL" id="MBD8079899.1"/>
    </source>
</evidence>
<dbReference type="CDD" id="cd07377">
    <property type="entry name" value="WHTH_GntR"/>
    <property type="match status" value="1"/>
</dbReference>
<keyword evidence="2" id="KW-0238">DNA-binding</keyword>
<dbReference type="PRINTS" id="PR00035">
    <property type="entry name" value="HTHGNTR"/>
</dbReference>
<dbReference type="PANTHER" id="PTHR44846:SF17">
    <property type="entry name" value="GNTR-FAMILY TRANSCRIPTIONAL REGULATOR"/>
    <property type="match status" value="1"/>
</dbReference>
<keyword evidence="1" id="KW-0805">Transcription regulation</keyword>
<dbReference type="InterPro" id="IPR050679">
    <property type="entry name" value="Bact_HTH_transcr_reg"/>
</dbReference>
<dbReference type="InterPro" id="IPR036388">
    <property type="entry name" value="WH-like_DNA-bd_sf"/>
</dbReference>
<dbReference type="SUPFAM" id="SSF64288">
    <property type="entry name" value="Chorismate lyase-like"/>
    <property type="match status" value="1"/>
</dbReference>
<dbReference type="PANTHER" id="PTHR44846">
    <property type="entry name" value="MANNOSYL-D-GLYCERATE TRANSPORT/METABOLISM SYSTEM REPRESSOR MNGR-RELATED"/>
    <property type="match status" value="1"/>
</dbReference>
<reference evidence="5" key="1">
    <citation type="journal article" date="2018" name="Curr. Microbiol.">
        <title>Cellulosimicrobium arenosum sp. nov., Isolated from Marine Sediment Sand.</title>
        <authorList>
            <person name="Oh M."/>
            <person name="Kim J.H."/>
            <person name="Yoon J.H."/>
            <person name="Schumann P."/>
            <person name="Kim W."/>
        </authorList>
    </citation>
    <scope>NUCLEOTIDE SEQUENCE</scope>
    <source>
        <strain evidence="5">KCTC 49039</strain>
    </source>
</reference>
<dbReference type="EMBL" id="JACYHB010000010">
    <property type="protein sequence ID" value="MBD8079899.1"/>
    <property type="molecule type" value="Genomic_DNA"/>
</dbReference>
<dbReference type="GO" id="GO:0045892">
    <property type="term" value="P:negative regulation of DNA-templated transcription"/>
    <property type="evidence" value="ECO:0007669"/>
    <property type="project" value="TreeGrafter"/>
</dbReference>
<dbReference type="Gene3D" id="3.40.1410.10">
    <property type="entry name" value="Chorismate lyase-like"/>
    <property type="match status" value="1"/>
</dbReference>
<evidence type="ECO:0000259" key="4">
    <source>
        <dbReference type="PROSITE" id="PS50949"/>
    </source>
</evidence>
<keyword evidence="3" id="KW-0804">Transcription</keyword>
<dbReference type="InterPro" id="IPR011663">
    <property type="entry name" value="UTRA"/>
</dbReference>
<dbReference type="AlphaFoldDB" id="A0A927J101"/>
<dbReference type="GO" id="GO:0003700">
    <property type="term" value="F:DNA-binding transcription factor activity"/>
    <property type="evidence" value="ECO:0007669"/>
    <property type="project" value="InterPro"/>
</dbReference>
<protein>
    <submittedName>
        <fullName evidence="5">GntR family transcriptional regulator</fullName>
    </submittedName>
</protein>
<dbReference type="PROSITE" id="PS50949">
    <property type="entry name" value="HTH_GNTR"/>
    <property type="match status" value="1"/>
</dbReference>
<organism evidence="5 6">
    <name type="scientific">Cellulosimicrobium arenosum</name>
    <dbReference type="NCBI Taxonomy" id="2708133"/>
    <lineage>
        <taxon>Bacteria</taxon>
        <taxon>Bacillati</taxon>
        <taxon>Actinomycetota</taxon>
        <taxon>Actinomycetes</taxon>
        <taxon>Micrococcales</taxon>
        <taxon>Promicromonosporaceae</taxon>
        <taxon>Cellulosimicrobium</taxon>
    </lineage>
</organism>
<dbReference type="InterPro" id="IPR036390">
    <property type="entry name" value="WH_DNA-bd_sf"/>
</dbReference>
<evidence type="ECO:0000256" key="1">
    <source>
        <dbReference type="ARBA" id="ARBA00023015"/>
    </source>
</evidence>
<evidence type="ECO:0000313" key="6">
    <source>
        <dbReference type="Proteomes" id="UP000610846"/>
    </source>
</evidence>
<dbReference type="Pfam" id="PF07702">
    <property type="entry name" value="UTRA"/>
    <property type="match status" value="1"/>
</dbReference>
<evidence type="ECO:0000256" key="2">
    <source>
        <dbReference type="ARBA" id="ARBA00023125"/>
    </source>
</evidence>
<keyword evidence="6" id="KW-1185">Reference proteome</keyword>
<dbReference type="SMART" id="SM00345">
    <property type="entry name" value="HTH_GNTR"/>
    <property type="match status" value="1"/>
</dbReference>
<comment type="caution">
    <text evidence="5">The sequence shown here is derived from an EMBL/GenBank/DDBJ whole genome shotgun (WGS) entry which is preliminary data.</text>
</comment>
<dbReference type="InterPro" id="IPR000524">
    <property type="entry name" value="Tscrpt_reg_HTH_GntR"/>
</dbReference>
<dbReference type="SMART" id="SM00866">
    <property type="entry name" value="UTRA"/>
    <property type="match status" value="1"/>
</dbReference>
<dbReference type="GO" id="GO:0003677">
    <property type="term" value="F:DNA binding"/>
    <property type="evidence" value="ECO:0007669"/>
    <property type="project" value="UniProtKB-KW"/>
</dbReference>
<dbReference type="InterPro" id="IPR028978">
    <property type="entry name" value="Chorismate_lyase_/UTRA_dom_sf"/>
</dbReference>
<dbReference type="Proteomes" id="UP000610846">
    <property type="component" value="Unassembled WGS sequence"/>
</dbReference>
<feature type="domain" description="HTH gntR-type" evidence="4">
    <location>
        <begin position="7"/>
        <end position="75"/>
    </location>
</feature>
<name>A0A927J101_9MICO</name>
<reference evidence="5" key="2">
    <citation type="submission" date="2020-09" db="EMBL/GenBank/DDBJ databases">
        <authorList>
            <person name="Yu Y."/>
        </authorList>
    </citation>
    <scope>NUCLEOTIDE SEQUENCE</scope>
    <source>
        <strain evidence="5">KCTC 49039</strain>
    </source>
</reference>
<sequence>MAANVVYGKRDLVVEALAQKIRSGALAPGQRLEGEHRLAEEFDVSRGTIRQALSELARQELIATQSGIGSFVTFDDKPLDQRLGWAQALSDADAQIVTRVLAIATVAPDDAPDLPAIVPGGPLVAVRRTRELTRPELPDVVSFENAFVPATGVLRDLPRTGLRDGSLSASLAAAGLRPARGEQRAALHRLTRDEARVLRREPGDAFLRTARTSFTSDGRFVEHVVSLLDPDHFQLHYTFGDQR</sequence>
<dbReference type="RefSeq" id="WP_191829486.1">
    <property type="nucleotide sequence ID" value="NZ_JACYHB010000010.1"/>
</dbReference>
<evidence type="ECO:0000256" key="3">
    <source>
        <dbReference type="ARBA" id="ARBA00023163"/>
    </source>
</evidence>
<gene>
    <name evidence="5" type="ORF">IF651_12625</name>
</gene>
<accession>A0A927J101</accession>
<dbReference type="Gene3D" id="1.10.10.10">
    <property type="entry name" value="Winged helix-like DNA-binding domain superfamily/Winged helix DNA-binding domain"/>
    <property type="match status" value="1"/>
</dbReference>